<dbReference type="SUPFAM" id="SSF81383">
    <property type="entry name" value="F-box domain"/>
    <property type="match status" value="1"/>
</dbReference>
<reference evidence="2 3" key="1">
    <citation type="journal article" date="2014" name="PLoS ONE">
        <title>De novo Genome Assembly of the Fungal Plant Pathogen Pyrenophora semeniperda.</title>
        <authorList>
            <person name="Soliai M.M."/>
            <person name="Meyer S.E."/>
            <person name="Udall J.A."/>
            <person name="Elzinga D.E."/>
            <person name="Hermansen R.A."/>
            <person name="Bodily P.M."/>
            <person name="Hart A.A."/>
            <person name="Coleman C.E."/>
        </authorList>
    </citation>
    <scope>NUCLEOTIDE SEQUENCE [LARGE SCALE GENOMIC DNA]</scope>
    <source>
        <strain evidence="2 3">CCB06</strain>
        <tissue evidence="2">Mycelium</tissue>
    </source>
</reference>
<dbReference type="OrthoDB" id="3690794at2759"/>
<keyword evidence="1" id="KW-0812">Transmembrane</keyword>
<dbReference type="EMBL" id="KE747818">
    <property type="protein sequence ID" value="RMZ69531.1"/>
    <property type="molecule type" value="Genomic_DNA"/>
</dbReference>
<accession>A0A3M7M4V7</accession>
<dbReference type="InterPro" id="IPR036047">
    <property type="entry name" value="F-box-like_dom_sf"/>
</dbReference>
<organism evidence="2 3">
    <name type="scientific">Pyrenophora seminiperda CCB06</name>
    <dbReference type="NCBI Taxonomy" id="1302712"/>
    <lineage>
        <taxon>Eukaryota</taxon>
        <taxon>Fungi</taxon>
        <taxon>Dikarya</taxon>
        <taxon>Ascomycota</taxon>
        <taxon>Pezizomycotina</taxon>
        <taxon>Dothideomycetes</taxon>
        <taxon>Pleosporomycetidae</taxon>
        <taxon>Pleosporales</taxon>
        <taxon>Pleosporineae</taxon>
        <taxon>Pleosporaceae</taxon>
        <taxon>Pyrenophora</taxon>
    </lineage>
</organism>
<keyword evidence="1" id="KW-1133">Transmembrane helix</keyword>
<feature type="transmembrane region" description="Helical" evidence="1">
    <location>
        <begin position="173"/>
        <end position="204"/>
    </location>
</feature>
<sequence>MHRRPTGPFNRLPSELVLQICHHLEPYDLWLQARPISRLFATCANEVLIRKTFAQDHVYFSWCCFWCCLGPLSLDVVLKDVTPLFSDKAKVHISCMSDKSVIAKLILGHMSGTVLHYEQKIRFRIGEEQEVMISAHELHKDVRRLPRDLQQRQYRSMAVYFTRLEKEKRRWRVAANISFATHVLGITMTVAALLIAIVVVLVVFCPIFEAWRIGKAFCSMVTSLARACLWKGTVNKWRDRKVR</sequence>
<evidence type="ECO:0000256" key="1">
    <source>
        <dbReference type="SAM" id="Phobius"/>
    </source>
</evidence>
<name>A0A3M7M4V7_9PLEO</name>
<keyword evidence="3" id="KW-1185">Reference proteome</keyword>
<gene>
    <name evidence="2" type="ORF">GMOD_00006358</name>
</gene>
<evidence type="ECO:0000313" key="2">
    <source>
        <dbReference type="EMBL" id="RMZ69531.1"/>
    </source>
</evidence>
<evidence type="ECO:0008006" key="4">
    <source>
        <dbReference type="Google" id="ProtNLM"/>
    </source>
</evidence>
<proteinExistence type="predicted"/>
<protein>
    <recommendedName>
        <fullName evidence="4">F-box domain-containing protein</fullName>
    </recommendedName>
</protein>
<evidence type="ECO:0000313" key="3">
    <source>
        <dbReference type="Proteomes" id="UP000265663"/>
    </source>
</evidence>
<keyword evidence="1" id="KW-0472">Membrane</keyword>
<dbReference type="AlphaFoldDB" id="A0A3M7M4V7"/>
<dbReference type="Proteomes" id="UP000265663">
    <property type="component" value="Unassembled WGS sequence"/>
</dbReference>